<feature type="transmembrane region" description="Helical" evidence="2">
    <location>
        <begin position="20"/>
        <end position="46"/>
    </location>
</feature>
<accession>A0ABV0W3L0</accession>
<feature type="region of interest" description="Disordered" evidence="1">
    <location>
        <begin position="57"/>
        <end position="83"/>
    </location>
</feature>
<evidence type="ECO:0000256" key="2">
    <source>
        <dbReference type="SAM" id="Phobius"/>
    </source>
</evidence>
<keyword evidence="4" id="KW-1185">Reference proteome</keyword>
<keyword evidence="2" id="KW-0472">Membrane</keyword>
<keyword evidence="2" id="KW-0812">Transmembrane</keyword>
<organism evidence="3 4">
    <name type="scientific">Xenotaenia resolanae</name>
    <dbReference type="NCBI Taxonomy" id="208358"/>
    <lineage>
        <taxon>Eukaryota</taxon>
        <taxon>Metazoa</taxon>
        <taxon>Chordata</taxon>
        <taxon>Craniata</taxon>
        <taxon>Vertebrata</taxon>
        <taxon>Euteleostomi</taxon>
        <taxon>Actinopterygii</taxon>
        <taxon>Neopterygii</taxon>
        <taxon>Teleostei</taxon>
        <taxon>Neoteleostei</taxon>
        <taxon>Acanthomorphata</taxon>
        <taxon>Ovalentaria</taxon>
        <taxon>Atherinomorphae</taxon>
        <taxon>Cyprinodontiformes</taxon>
        <taxon>Goodeidae</taxon>
        <taxon>Xenotaenia</taxon>
    </lineage>
</organism>
<reference evidence="3 4" key="1">
    <citation type="submission" date="2021-06" db="EMBL/GenBank/DDBJ databases">
        <authorList>
            <person name="Palmer J.M."/>
        </authorList>
    </citation>
    <scope>NUCLEOTIDE SEQUENCE [LARGE SCALE GENOMIC DNA]</scope>
    <source>
        <strain evidence="3 4">XR_2019</strain>
        <tissue evidence="3">Muscle</tissue>
    </source>
</reference>
<name>A0ABV0W3L0_9TELE</name>
<gene>
    <name evidence="3" type="ORF">XENORESO_020001</name>
</gene>
<dbReference type="Proteomes" id="UP001444071">
    <property type="component" value="Unassembled WGS sequence"/>
</dbReference>
<evidence type="ECO:0000313" key="3">
    <source>
        <dbReference type="EMBL" id="MEQ2264131.1"/>
    </source>
</evidence>
<dbReference type="EMBL" id="JAHRIM010027607">
    <property type="protein sequence ID" value="MEQ2264131.1"/>
    <property type="molecule type" value="Genomic_DNA"/>
</dbReference>
<evidence type="ECO:0000256" key="1">
    <source>
        <dbReference type="SAM" id="MobiDB-lite"/>
    </source>
</evidence>
<evidence type="ECO:0000313" key="4">
    <source>
        <dbReference type="Proteomes" id="UP001444071"/>
    </source>
</evidence>
<protein>
    <submittedName>
        <fullName evidence="3">Uncharacterized protein</fullName>
    </submittedName>
</protein>
<feature type="compositionally biased region" description="Basic and acidic residues" evidence="1">
    <location>
        <begin position="71"/>
        <end position="83"/>
    </location>
</feature>
<feature type="non-terminal residue" evidence="3">
    <location>
        <position position="1"/>
    </location>
</feature>
<sequence>KPPVIPPTSTAPPSPSGPLQILYTVVRHLVVLCPYFISTILMVSLYHPRPAESNFTVSVENTPPAESEQGMDVKMEEATKNYV</sequence>
<keyword evidence="2" id="KW-1133">Transmembrane helix</keyword>
<comment type="caution">
    <text evidence="3">The sequence shown here is derived from an EMBL/GenBank/DDBJ whole genome shotgun (WGS) entry which is preliminary data.</text>
</comment>
<proteinExistence type="predicted"/>